<name>A0AAD7B3A1_9AGAR</name>
<reference evidence="2" key="1">
    <citation type="submission" date="2023-03" db="EMBL/GenBank/DDBJ databases">
        <title>Massive genome expansion in bonnet fungi (Mycena s.s.) driven by repeated elements and novel gene families across ecological guilds.</title>
        <authorList>
            <consortium name="Lawrence Berkeley National Laboratory"/>
            <person name="Harder C.B."/>
            <person name="Miyauchi S."/>
            <person name="Viragh M."/>
            <person name="Kuo A."/>
            <person name="Thoen E."/>
            <person name="Andreopoulos B."/>
            <person name="Lu D."/>
            <person name="Skrede I."/>
            <person name="Drula E."/>
            <person name="Henrissat B."/>
            <person name="Morin E."/>
            <person name="Kohler A."/>
            <person name="Barry K."/>
            <person name="LaButti K."/>
            <person name="Morin E."/>
            <person name="Salamov A."/>
            <person name="Lipzen A."/>
            <person name="Mereny Z."/>
            <person name="Hegedus B."/>
            <person name="Baldrian P."/>
            <person name="Stursova M."/>
            <person name="Weitz H."/>
            <person name="Taylor A."/>
            <person name="Grigoriev I.V."/>
            <person name="Nagy L.G."/>
            <person name="Martin F."/>
            <person name="Kauserud H."/>
        </authorList>
    </citation>
    <scope>NUCLEOTIDE SEQUENCE</scope>
    <source>
        <strain evidence="2">9284</strain>
    </source>
</reference>
<proteinExistence type="predicted"/>
<comment type="caution">
    <text evidence="2">The sequence shown here is derived from an EMBL/GenBank/DDBJ whole genome shotgun (WGS) entry which is preliminary data.</text>
</comment>
<evidence type="ECO:0008006" key="4">
    <source>
        <dbReference type="Google" id="ProtNLM"/>
    </source>
</evidence>
<evidence type="ECO:0000313" key="2">
    <source>
        <dbReference type="EMBL" id="KAJ7609468.1"/>
    </source>
</evidence>
<accession>A0AAD7B3A1</accession>
<dbReference type="Proteomes" id="UP001221142">
    <property type="component" value="Unassembled WGS sequence"/>
</dbReference>
<dbReference type="AlphaFoldDB" id="A0AAD7B3A1"/>
<evidence type="ECO:0000256" key="1">
    <source>
        <dbReference type="SAM" id="Coils"/>
    </source>
</evidence>
<evidence type="ECO:0000313" key="3">
    <source>
        <dbReference type="Proteomes" id="UP001221142"/>
    </source>
</evidence>
<feature type="coiled-coil region" evidence="1">
    <location>
        <begin position="26"/>
        <end position="53"/>
    </location>
</feature>
<dbReference type="EMBL" id="JARKIF010000040">
    <property type="protein sequence ID" value="KAJ7609468.1"/>
    <property type="molecule type" value="Genomic_DNA"/>
</dbReference>
<protein>
    <recommendedName>
        <fullName evidence="4">F-box domain-containing protein</fullName>
    </recommendedName>
</protein>
<sequence>METWMMVIIASVFPTPTMPNAAGPTNAQLRTHLADIRARIETLELELAALRVSELSVSATLDSIVYPVLTLPVEITREIFLHYAGPPIQQYPSQSNPNPLPLAAVCKLWRTLALSCSQLWPALRGRPSSDPEALLNLLQSRLSRVGNHNFRINMPLPLYTLGDKILPILAPYFAQLRSLQLAVSGPVCFPKDAGHMVPLSALEALAIDGLHDREGEISFPPCPKLHDVWLCRLTQISLPWSQLTFLGLRGQSLGDCLNILGQTSQLMTLNISSESDVMPPTTPLRLQHLRSLWTLTAPIIDHLILPALQELKIQELMETVTWMVHNLVSRSGCTLRQVCLQFPMSLADTERFILPLQKLKGLSLMGLHCNFADWDPFLQQIADGKLLPDLEMFLLNDVHTDIPIKSMLAMLDARGNPPKGIARLQSFRYSHWQPPSDDTHSHRAADHIRKLRERGMTVELGWGPLWFRENIDVGSHTHHTKLIIGNDSYFG</sequence>
<organism evidence="2 3">
    <name type="scientific">Roridomyces roridus</name>
    <dbReference type="NCBI Taxonomy" id="1738132"/>
    <lineage>
        <taxon>Eukaryota</taxon>
        <taxon>Fungi</taxon>
        <taxon>Dikarya</taxon>
        <taxon>Basidiomycota</taxon>
        <taxon>Agaricomycotina</taxon>
        <taxon>Agaricomycetes</taxon>
        <taxon>Agaricomycetidae</taxon>
        <taxon>Agaricales</taxon>
        <taxon>Marasmiineae</taxon>
        <taxon>Mycenaceae</taxon>
        <taxon>Roridomyces</taxon>
    </lineage>
</organism>
<keyword evidence="1" id="KW-0175">Coiled coil</keyword>
<keyword evidence="3" id="KW-1185">Reference proteome</keyword>
<gene>
    <name evidence="2" type="ORF">FB45DRAFT_1010471</name>
</gene>